<name>A0A9P6GZC5_9MICR</name>
<protein>
    <submittedName>
        <fullName evidence="1">General transcription factor II-I repeat domain-containing protein 2A</fullName>
    </submittedName>
</protein>
<dbReference type="Proteomes" id="UP000740883">
    <property type="component" value="Unassembled WGS sequence"/>
</dbReference>
<dbReference type="PANTHER" id="PTHR45913:SF5">
    <property type="entry name" value="GENERAL TRANSCRIPTION FACTOR II-I REPEAT DOMAIN-CONTAINING PROTEIN 2A-LIKE PROTEIN"/>
    <property type="match status" value="1"/>
</dbReference>
<evidence type="ECO:0000313" key="1">
    <source>
        <dbReference type="EMBL" id="KAF9761359.1"/>
    </source>
</evidence>
<comment type="caution">
    <text evidence="1">The sequence shown here is derived from an EMBL/GenBank/DDBJ whole genome shotgun (WGS) entry which is preliminary data.</text>
</comment>
<accession>A0A9P6GZC5</accession>
<gene>
    <name evidence="1" type="primary">GTF2IRD2_3</name>
    <name evidence="1" type="ORF">NGRA_2701</name>
</gene>
<keyword evidence="2" id="KW-1185">Reference proteome</keyword>
<proteinExistence type="predicted"/>
<evidence type="ECO:0000313" key="2">
    <source>
        <dbReference type="Proteomes" id="UP000740883"/>
    </source>
</evidence>
<reference evidence="1 2" key="1">
    <citation type="journal article" date="2020" name="Genome Biol. Evol.">
        <title>Comparative genomics of strictly vertically transmitted, feminizing microsporidia endosymbionts of amphipod crustaceans.</title>
        <authorList>
            <person name="Cormier A."/>
            <person name="Chebbi M.A."/>
            <person name="Giraud I."/>
            <person name="Wattier R."/>
            <person name="Teixeira M."/>
            <person name="Gilbert C."/>
            <person name="Rigaud T."/>
            <person name="Cordaux R."/>
        </authorList>
    </citation>
    <scope>NUCLEOTIDE SEQUENCE [LARGE SCALE GENOMIC DNA]</scope>
    <source>
        <strain evidence="1 2">Ou3-Ou53</strain>
    </source>
</reference>
<dbReference type="AlphaFoldDB" id="A0A9P6GZC5"/>
<organism evidence="1 2">
    <name type="scientific">Nosema granulosis</name>
    <dbReference type="NCBI Taxonomy" id="83296"/>
    <lineage>
        <taxon>Eukaryota</taxon>
        <taxon>Fungi</taxon>
        <taxon>Fungi incertae sedis</taxon>
        <taxon>Microsporidia</taxon>
        <taxon>Nosematidae</taxon>
        <taxon>Nosema</taxon>
    </lineage>
</organism>
<dbReference type="EMBL" id="SBJO01000355">
    <property type="protein sequence ID" value="KAF9761359.1"/>
    <property type="molecule type" value="Genomic_DNA"/>
</dbReference>
<sequence>MFKRELNYVKRFIIFPLHGKEIPQLREMKWIRDPFCLVDLTKQLNKPNTNLQRKDRIVVNLYGRIRLFSGSVNLWSKMFKRDPLYRFSKLSKLTDEIKEEE</sequence>
<dbReference type="OrthoDB" id="8195826at2759"/>
<dbReference type="PANTHER" id="PTHR45913">
    <property type="entry name" value="EPM2A-INTERACTING PROTEIN 1"/>
    <property type="match status" value="1"/>
</dbReference>